<feature type="non-terminal residue" evidence="4">
    <location>
        <position position="78"/>
    </location>
</feature>
<dbReference type="PANTHER" id="PTHR44154:SF1">
    <property type="entry name" value="QUINONE OXIDOREDUCTASE"/>
    <property type="match status" value="1"/>
</dbReference>
<feature type="region of interest" description="Disordered" evidence="2">
    <location>
        <begin position="1"/>
        <end position="21"/>
    </location>
</feature>
<feature type="domain" description="Alcohol dehydrogenase-like N-terminal" evidence="3">
    <location>
        <begin position="27"/>
        <end position="77"/>
    </location>
</feature>
<comment type="caution">
    <text evidence="4">The sequence shown here is derived from an EMBL/GenBank/DDBJ whole genome shotgun (WGS) entry which is preliminary data.</text>
</comment>
<dbReference type="EMBL" id="JAEILG010000063">
    <property type="protein sequence ID" value="MBI6567091.1"/>
    <property type="molecule type" value="Genomic_DNA"/>
</dbReference>
<evidence type="ECO:0000313" key="5">
    <source>
        <dbReference type="Proteomes" id="UP000648914"/>
    </source>
</evidence>
<gene>
    <name evidence="4" type="ORF">YA0852_23655</name>
</gene>
<dbReference type="Pfam" id="PF08240">
    <property type="entry name" value="ADH_N"/>
    <property type="match status" value="1"/>
</dbReference>
<keyword evidence="5" id="KW-1185">Reference proteome</keyword>
<evidence type="ECO:0000256" key="1">
    <source>
        <dbReference type="ARBA" id="ARBA00022857"/>
    </source>
</evidence>
<dbReference type="Gene3D" id="3.90.180.10">
    <property type="entry name" value="Medium-chain alcohol dehydrogenases, catalytic domain"/>
    <property type="match status" value="1"/>
</dbReference>
<dbReference type="RefSeq" id="WP_198731168.1">
    <property type="nucleotide sequence ID" value="NZ_JAEILG010000063.1"/>
</dbReference>
<reference evidence="4 5" key="1">
    <citation type="submission" date="2020-12" db="EMBL/GenBank/DDBJ databases">
        <title>Comparative genomic insights into the epidemiology and virulence of plant pathogenic Pseudomonads from Turkey.</title>
        <authorList>
            <person name="Dillon M."/>
            <person name="Ruiz-Bedoya T."/>
            <person name="Bendalovic-Torma C."/>
            <person name="Guttman K.M."/>
            <person name="Kwak H."/>
            <person name="Middleton M.A."/>
            <person name="Wang P.W."/>
            <person name="Horuz S."/>
            <person name="Aysan Y."/>
            <person name="Guttman D.S."/>
        </authorList>
    </citation>
    <scope>NUCLEOTIDE SEQUENCE [LARGE SCALE GENOMIC DNA]</scope>
    <source>
        <strain evidence="4 5">S5_IA_2b</strain>
    </source>
</reference>
<protein>
    <submittedName>
        <fullName evidence="4">Alcohol dehydrogenase catalytic domain-containing protein</fullName>
    </submittedName>
</protein>
<evidence type="ECO:0000313" key="4">
    <source>
        <dbReference type="EMBL" id="MBI6567091.1"/>
    </source>
</evidence>
<accession>A0ABS0UNC1</accession>
<dbReference type="InterPro" id="IPR013154">
    <property type="entry name" value="ADH-like_N"/>
</dbReference>
<proteinExistence type="predicted"/>
<dbReference type="InterPro" id="IPR051603">
    <property type="entry name" value="Zinc-ADH_QOR/CCCR"/>
</dbReference>
<dbReference type="SUPFAM" id="SSF50129">
    <property type="entry name" value="GroES-like"/>
    <property type="match status" value="1"/>
</dbReference>
<organism evidence="4 5">
    <name type="scientific">Pseudomonas synxantha</name>
    <dbReference type="NCBI Taxonomy" id="47883"/>
    <lineage>
        <taxon>Bacteria</taxon>
        <taxon>Pseudomonadati</taxon>
        <taxon>Pseudomonadota</taxon>
        <taxon>Gammaproteobacteria</taxon>
        <taxon>Pseudomonadales</taxon>
        <taxon>Pseudomonadaceae</taxon>
        <taxon>Pseudomonas</taxon>
    </lineage>
</organism>
<evidence type="ECO:0000256" key="2">
    <source>
        <dbReference type="SAM" id="MobiDB-lite"/>
    </source>
</evidence>
<evidence type="ECO:0000259" key="3">
    <source>
        <dbReference type="Pfam" id="PF08240"/>
    </source>
</evidence>
<dbReference type="InterPro" id="IPR011032">
    <property type="entry name" value="GroES-like_sf"/>
</dbReference>
<name>A0ABS0UNC1_9PSED</name>
<sequence length="78" mass="8163">MRSYRVHQHGAPSTMSIDDIPSPVPVAGQLLVDVHAAGINFPDVLVISGEYQLLPPRPFTPGKDFAGVVVAVGDGVEG</sequence>
<dbReference type="PANTHER" id="PTHR44154">
    <property type="entry name" value="QUINONE OXIDOREDUCTASE"/>
    <property type="match status" value="1"/>
</dbReference>
<keyword evidence="1" id="KW-0521">NADP</keyword>
<dbReference type="Proteomes" id="UP000648914">
    <property type="component" value="Unassembled WGS sequence"/>
</dbReference>